<dbReference type="Pfam" id="PF00593">
    <property type="entry name" value="TonB_dep_Rec_b-barrel"/>
    <property type="match status" value="1"/>
</dbReference>
<dbReference type="Proteomes" id="UP001138540">
    <property type="component" value="Unassembled WGS sequence"/>
</dbReference>
<evidence type="ECO:0000256" key="2">
    <source>
        <dbReference type="ARBA" id="ARBA00022448"/>
    </source>
</evidence>
<dbReference type="SUPFAM" id="SSF56935">
    <property type="entry name" value="Porins"/>
    <property type="match status" value="1"/>
</dbReference>
<keyword evidence="10" id="KW-0732">Signal</keyword>
<proteinExistence type="inferred from homology"/>
<keyword evidence="2 8" id="KW-0813">Transport</keyword>
<dbReference type="EMBL" id="JACHKA010000001">
    <property type="protein sequence ID" value="MBB5984933.1"/>
    <property type="molecule type" value="Genomic_DNA"/>
</dbReference>
<reference evidence="13 14" key="1">
    <citation type="submission" date="2020-08" db="EMBL/GenBank/DDBJ databases">
        <title>Exploring microbial biodiversity for novel pathways involved in the catabolism of aromatic compounds derived from lignin.</title>
        <authorList>
            <person name="Elkins J."/>
        </authorList>
    </citation>
    <scope>NUCLEOTIDE SEQUENCE [LARGE SCALE GENOMIC DNA]</scope>
    <source>
        <strain evidence="13 14">B1D3A</strain>
    </source>
</reference>
<evidence type="ECO:0000256" key="5">
    <source>
        <dbReference type="ARBA" id="ARBA00023077"/>
    </source>
</evidence>
<dbReference type="Pfam" id="PF07715">
    <property type="entry name" value="Plug"/>
    <property type="match status" value="1"/>
</dbReference>
<comment type="subcellular location">
    <subcellularLocation>
        <location evidence="1 8">Cell outer membrane</location>
        <topology evidence="1 8">Multi-pass membrane protein</topology>
    </subcellularLocation>
</comment>
<evidence type="ECO:0000313" key="13">
    <source>
        <dbReference type="EMBL" id="MBB5984933.1"/>
    </source>
</evidence>
<evidence type="ECO:0000313" key="14">
    <source>
        <dbReference type="Proteomes" id="UP001138540"/>
    </source>
</evidence>
<dbReference type="InterPro" id="IPR037066">
    <property type="entry name" value="Plug_dom_sf"/>
</dbReference>
<keyword evidence="4 8" id="KW-0812">Transmembrane</keyword>
<feature type="signal peptide" evidence="10">
    <location>
        <begin position="1"/>
        <end position="35"/>
    </location>
</feature>
<dbReference type="Gene3D" id="2.170.130.10">
    <property type="entry name" value="TonB-dependent receptor, plug domain"/>
    <property type="match status" value="1"/>
</dbReference>
<accession>A0ABR6NCD9</accession>
<keyword evidence="7 8" id="KW-0998">Cell outer membrane</keyword>
<keyword evidence="3 8" id="KW-1134">Transmembrane beta strand</keyword>
<keyword evidence="14" id="KW-1185">Reference proteome</keyword>
<evidence type="ECO:0000259" key="11">
    <source>
        <dbReference type="Pfam" id="PF00593"/>
    </source>
</evidence>
<evidence type="ECO:0000256" key="3">
    <source>
        <dbReference type="ARBA" id="ARBA00022452"/>
    </source>
</evidence>
<keyword evidence="13" id="KW-0675">Receptor</keyword>
<evidence type="ECO:0000256" key="1">
    <source>
        <dbReference type="ARBA" id="ARBA00004571"/>
    </source>
</evidence>
<dbReference type="InterPro" id="IPR000531">
    <property type="entry name" value="Beta-barrel_TonB"/>
</dbReference>
<keyword evidence="5 9" id="KW-0798">TonB box</keyword>
<comment type="similarity">
    <text evidence="8 9">Belongs to the TonB-dependent receptor family.</text>
</comment>
<feature type="domain" description="TonB-dependent receptor plug" evidence="12">
    <location>
        <begin position="71"/>
        <end position="190"/>
    </location>
</feature>
<evidence type="ECO:0000256" key="9">
    <source>
        <dbReference type="RuleBase" id="RU003357"/>
    </source>
</evidence>
<dbReference type="PROSITE" id="PS52016">
    <property type="entry name" value="TONB_DEPENDENT_REC_3"/>
    <property type="match status" value="1"/>
</dbReference>
<dbReference type="Gene3D" id="2.40.170.20">
    <property type="entry name" value="TonB-dependent receptor, beta-barrel domain"/>
    <property type="match status" value="1"/>
</dbReference>
<dbReference type="InterPro" id="IPR039426">
    <property type="entry name" value="TonB-dep_rcpt-like"/>
</dbReference>
<dbReference type="InterPro" id="IPR036942">
    <property type="entry name" value="Beta-barrel_TonB_sf"/>
</dbReference>
<evidence type="ECO:0000256" key="10">
    <source>
        <dbReference type="SAM" id="SignalP"/>
    </source>
</evidence>
<evidence type="ECO:0000256" key="8">
    <source>
        <dbReference type="PROSITE-ProRule" id="PRU01360"/>
    </source>
</evidence>
<name>A0ABR6NCD9_9SPHN</name>
<feature type="domain" description="TonB-dependent receptor-like beta-barrel" evidence="11">
    <location>
        <begin position="439"/>
        <end position="940"/>
    </location>
</feature>
<dbReference type="PANTHER" id="PTHR47234:SF3">
    <property type="entry name" value="SECRETIN_TONB SHORT N-TERMINAL DOMAIN-CONTAINING PROTEIN"/>
    <property type="match status" value="1"/>
</dbReference>
<keyword evidence="6 8" id="KW-0472">Membrane</keyword>
<comment type="caution">
    <text evidence="13">The sequence shown here is derived from an EMBL/GenBank/DDBJ whole genome shotgun (WGS) entry which is preliminary data.</text>
</comment>
<dbReference type="RefSeq" id="WP_184150679.1">
    <property type="nucleotide sequence ID" value="NZ_JACHKA010000001.1"/>
</dbReference>
<dbReference type="PANTHER" id="PTHR47234">
    <property type="match status" value="1"/>
</dbReference>
<evidence type="ECO:0000256" key="6">
    <source>
        <dbReference type="ARBA" id="ARBA00023136"/>
    </source>
</evidence>
<gene>
    <name evidence="13" type="ORF">HNP60_000907</name>
</gene>
<sequence length="976" mass="103579">MPALILQPRLPAFAAGASLRALGVSLALLASPALAQESAPLPQDTAVPQEEPVSEEAIVVTGSRIARSGFDQPTPVTVVGADQIQRQAAVNVAQVLNDLPSFRPQATPTTNAIFTNNIGASTADLRGLGANRTLVLVNGRRVVPSTVQGGSFASAGAVDLNMIPASLIQRAEVVTGGASAAYGSDAVAGVVNILLDTRLNGITGSAQYGINDVGDGKQYMLSLAAGTGFAGGRGHIVAGIEYSDDKGSRDCYSRDWCAQSYNTVSNPYVAGSGNTRRVLEGQPGVLILPNTRTATAAENGLIPRLPGPPNPALIASGLLGMEFRPDGTLVPHDYGAYYGVPIFQSGGGDPQQAFYMNFPISAPVERLNGFAHAEFELSDVVTIFAEGSYGRVKGSTLSAQRRDLGNLTIRADNAFLPDSVANAMAANRLATIPFGRVWNDIGPQRAEVTRETYRAVVGLNAKMWGDWTFDAYYQFGRTDYSQRGYNTTITPRINFAMDAVDDGSGNIVCRGVRDGVAAAAGCVPINPFGNGSAITNPAAVAYVTGTVEQDTRLTQNVVAATMQGTLFEGWAGAIKGATGVEFRQDLARGDADPISRALQFYTGPGSPISGKVDVFEAFGELVVPLMPGAEVNGAVRYTDYSTSGDVITWKVGLDVAPLDWLRFRGTRSRDIRAPNLFELFGPTQTSFQSVPNPWRGGAQDLPMVLLGGNTQLVPEEADTWTVGVVLQPNIGSAGRLRLSVDYYDIKLEKAVSTLGGAVIVNGCFNGVTELCSLITRSDTDEITQIVNRNINLGSLTTRGWDVEASYTLPFDLLGGQISLRGLATIVDDLITDSASGRVNRAGMNGSPVSLPSGVPDYTINGYVTYTSDLATLQLQVRHISSGVYNAELIGPHQDGYDPLLPNSISDNYIGAWTYFNINAGVNVWKRGDQKLEIFGVINNLFDKDPPKDAPSSFGPTNNVLYDVLGRAYRIGARFKF</sequence>
<protein>
    <submittedName>
        <fullName evidence="13">Outer membrane receptor protein involved in Fe transport</fullName>
    </submittedName>
</protein>
<evidence type="ECO:0000259" key="12">
    <source>
        <dbReference type="Pfam" id="PF07715"/>
    </source>
</evidence>
<organism evidence="13 14">
    <name type="scientific">Sphingobium lignivorans</name>
    <dbReference type="NCBI Taxonomy" id="2735886"/>
    <lineage>
        <taxon>Bacteria</taxon>
        <taxon>Pseudomonadati</taxon>
        <taxon>Pseudomonadota</taxon>
        <taxon>Alphaproteobacteria</taxon>
        <taxon>Sphingomonadales</taxon>
        <taxon>Sphingomonadaceae</taxon>
        <taxon>Sphingobium</taxon>
    </lineage>
</organism>
<feature type="chain" id="PRO_5045320790" evidence="10">
    <location>
        <begin position="36"/>
        <end position="976"/>
    </location>
</feature>
<dbReference type="InterPro" id="IPR012910">
    <property type="entry name" value="Plug_dom"/>
</dbReference>
<evidence type="ECO:0000256" key="4">
    <source>
        <dbReference type="ARBA" id="ARBA00022692"/>
    </source>
</evidence>
<evidence type="ECO:0000256" key="7">
    <source>
        <dbReference type="ARBA" id="ARBA00023237"/>
    </source>
</evidence>